<evidence type="ECO:0000313" key="3">
    <source>
        <dbReference type="EMBL" id="QJI04489.1"/>
    </source>
</evidence>
<reference evidence="1" key="1">
    <citation type="submission" date="2020-03" db="EMBL/GenBank/DDBJ databases">
        <title>The deep terrestrial virosphere.</title>
        <authorList>
            <person name="Holmfeldt K."/>
            <person name="Nilsson E."/>
            <person name="Simone D."/>
            <person name="Lopez-Fernandez M."/>
            <person name="Wu X."/>
            <person name="de Brujin I."/>
            <person name="Lundin D."/>
            <person name="Andersson A."/>
            <person name="Bertilsson S."/>
            <person name="Dopson M."/>
        </authorList>
    </citation>
    <scope>NUCLEOTIDE SEQUENCE</scope>
    <source>
        <strain evidence="2">MM415A00252</strain>
        <strain evidence="1">MM415B00400</strain>
        <strain evidence="3">TM448B10250</strain>
    </source>
</reference>
<name>A0A6M3J8S5_9ZZZZ</name>
<dbReference type="EMBL" id="MT145185">
    <property type="protein sequence ID" value="QJI04489.1"/>
    <property type="molecule type" value="Genomic_DNA"/>
</dbReference>
<evidence type="ECO:0000313" key="1">
    <source>
        <dbReference type="EMBL" id="QJA65352.1"/>
    </source>
</evidence>
<sequence>MKRKISITDILGIGPYVVEDAIEIIATPRSAKNAQEIANIPCMIEAINEAINYLSENTSVLKLNREDLLDMLNDALTYQEI</sequence>
<organism evidence="1">
    <name type="scientific">viral metagenome</name>
    <dbReference type="NCBI Taxonomy" id="1070528"/>
    <lineage>
        <taxon>unclassified sequences</taxon>
        <taxon>metagenomes</taxon>
        <taxon>organismal metagenomes</taxon>
    </lineage>
</organism>
<dbReference type="EMBL" id="MT141537">
    <property type="protein sequence ID" value="QJA65352.1"/>
    <property type="molecule type" value="Genomic_DNA"/>
</dbReference>
<dbReference type="AlphaFoldDB" id="A0A6M3J8S5"/>
<dbReference type="EMBL" id="MT142518">
    <property type="protein sequence ID" value="QJA83816.1"/>
    <property type="molecule type" value="Genomic_DNA"/>
</dbReference>
<protein>
    <submittedName>
        <fullName evidence="1">Uncharacterized protein</fullName>
    </submittedName>
</protein>
<evidence type="ECO:0000313" key="2">
    <source>
        <dbReference type="EMBL" id="QJA83816.1"/>
    </source>
</evidence>
<gene>
    <name evidence="2" type="ORF">MM415A00252_0037</name>
    <name evidence="1" type="ORF">MM415B00400_0007</name>
    <name evidence="3" type="ORF">TM448B10250_0002</name>
</gene>
<accession>A0A6M3J8S5</accession>
<proteinExistence type="predicted"/>